<protein>
    <submittedName>
        <fullName evidence="2">Histidine triad nucleotide-binding protein 3</fullName>
    </submittedName>
</protein>
<name>A0A6J2SWI5_DROHY</name>
<accession>A0A6J2SWI5</accession>
<dbReference type="AlphaFoldDB" id="A0A6J2SWI5"/>
<dbReference type="GeneID" id="111596307"/>
<keyword evidence="1" id="KW-1185">Reference proteome</keyword>
<evidence type="ECO:0000313" key="1">
    <source>
        <dbReference type="Proteomes" id="UP000504633"/>
    </source>
</evidence>
<dbReference type="RefSeq" id="XP_030080540.1">
    <property type="nucleotide sequence ID" value="XM_030224680.1"/>
</dbReference>
<dbReference type="InterPro" id="IPR036265">
    <property type="entry name" value="HIT-like_sf"/>
</dbReference>
<organism evidence="1 2">
    <name type="scientific">Drosophila hydei</name>
    <name type="common">Fruit fly</name>
    <dbReference type="NCBI Taxonomy" id="7224"/>
    <lineage>
        <taxon>Eukaryota</taxon>
        <taxon>Metazoa</taxon>
        <taxon>Ecdysozoa</taxon>
        <taxon>Arthropoda</taxon>
        <taxon>Hexapoda</taxon>
        <taxon>Insecta</taxon>
        <taxon>Pterygota</taxon>
        <taxon>Neoptera</taxon>
        <taxon>Endopterygota</taxon>
        <taxon>Diptera</taxon>
        <taxon>Brachycera</taxon>
        <taxon>Muscomorpha</taxon>
        <taxon>Ephydroidea</taxon>
        <taxon>Drosophilidae</taxon>
        <taxon>Drosophila</taxon>
    </lineage>
</organism>
<evidence type="ECO:0000313" key="2">
    <source>
        <dbReference type="RefSeq" id="XP_030080540.1"/>
    </source>
</evidence>
<proteinExistence type="predicted"/>
<gene>
    <name evidence="2" type="primary">LOC111596307</name>
</gene>
<dbReference type="OrthoDB" id="275748at2759"/>
<dbReference type="SUPFAM" id="SSF54197">
    <property type="entry name" value="HIT-like"/>
    <property type="match status" value="1"/>
</dbReference>
<reference evidence="2" key="1">
    <citation type="submission" date="2025-08" db="UniProtKB">
        <authorList>
            <consortium name="RefSeq"/>
        </authorList>
    </citation>
    <scope>IDENTIFICATION</scope>
    <source>
        <strain evidence="2">15085-1641.00</strain>
        <tissue evidence="2">Whole body</tissue>
    </source>
</reference>
<dbReference type="Pfam" id="PF11969">
    <property type="entry name" value="DcpS_C"/>
    <property type="match status" value="1"/>
</dbReference>
<dbReference type="KEGG" id="dhe:111596307"/>
<dbReference type="Proteomes" id="UP000504633">
    <property type="component" value="Unplaced"/>
</dbReference>
<sequence>MQTGMIRFLASKNVSIASSLIGFHIPPFISQKHLHLHGISPTSEMDLSDRISFFMPSFWFKSANEAVEALKHEDL</sequence>